<dbReference type="InterPro" id="IPR000999">
    <property type="entry name" value="RNase_III_dom"/>
</dbReference>
<sequence length="337" mass="38233">MVHKSAFPFGIGTHNDYMHKKVVEKIRDPEFSFQLPPLSNESWKTICEDKQESERLEFVGDALMSDFVAQELYRIYNDVSPHFYTNTRSVLTANSTFAHLMHKVAFHNLNDPVKPAGDAFETIIAAFYKECGHDAFHGWIKQFFRPLIYVVGLAYRNYRNGHLQRRKINHINSGLVRVLDRARTQHFHRKHLSVCKPVVIPPLSRVVHPALQRLVWVGTMIDLTIDSDWEDVDDSEDDGIQEIPSDLFYRTKIALATSSVKVDGPPTALSSHTQQLLRTISHSLPPFSPPISAPNLLVIPSTPKPASRDRDTDIQQLAAHLQRTPMLGTSANPITLD</sequence>
<dbReference type="CDD" id="cd00593">
    <property type="entry name" value="RIBOc"/>
    <property type="match status" value="1"/>
</dbReference>
<dbReference type="Gene3D" id="1.10.1520.10">
    <property type="entry name" value="Ribonuclease III domain"/>
    <property type="match status" value="1"/>
</dbReference>
<organism evidence="2 3">
    <name type="scientific">Crucibulum laeve</name>
    <dbReference type="NCBI Taxonomy" id="68775"/>
    <lineage>
        <taxon>Eukaryota</taxon>
        <taxon>Fungi</taxon>
        <taxon>Dikarya</taxon>
        <taxon>Basidiomycota</taxon>
        <taxon>Agaricomycotina</taxon>
        <taxon>Agaricomycetes</taxon>
        <taxon>Agaricomycetidae</taxon>
        <taxon>Agaricales</taxon>
        <taxon>Agaricineae</taxon>
        <taxon>Nidulariaceae</taxon>
        <taxon>Crucibulum</taxon>
    </lineage>
</organism>
<dbReference type="PROSITE" id="PS50142">
    <property type="entry name" value="RNASE_3_2"/>
    <property type="match status" value="1"/>
</dbReference>
<dbReference type="Proteomes" id="UP000308652">
    <property type="component" value="Unassembled WGS sequence"/>
</dbReference>
<dbReference type="GO" id="GO:0006396">
    <property type="term" value="P:RNA processing"/>
    <property type="evidence" value="ECO:0007669"/>
    <property type="project" value="InterPro"/>
</dbReference>
<gene>
    <name evidence="2" type="ORF">BDQ12DRAFT_711037</name>
</gene>
<dbReference type="Pfam" id="PF00636">
    <property type="entry name" value="Ribonuclease_3"/>
    <property type="match status" value="1"/>
</dbReference>
<dbReference type="OrthoDB" id="416741at2759"/>
<dbReference type="SUPFAM" id="SSF69065">
    <property type="entry name" value="RNase III domain-like"/>
    <property type="match status" value="1"/>
</dbReference>
<name>A0A5C3MJ81_9AGAR</name>
<dbReference type="STRING" id="68775.A0A5C3MJ81"/>
<dbReference type="GO" id="GO:0004525">
    <property type="term" value="F:ribonuclease III activity"/>
    <property type="evidence" value="ECO:0007669"/>
    <property type="project" value="InterPro"/>
</dbReference>
<keyword evidence="3" id="KW-1185">Reference proteome</keyword>
<dbReference type="PROSITE" id="PS00517">
    <property type="entry name" value="RNASE_3_1"/>
    <property type="match status" value="1"/>
</dbReference>
<dbReference type="SMART" id="SM00535">
    <property type="entry name" value="RIBOc"/>
    <property type="match status" value="1"/>
</dbReference>
<reference evidence="2 3" key="1">
    <citation type="journal article" date="2019" name="Nat. Ecol. Evol.">
        <title>Megaphylogeny resolves global patterns of mushroom evolution.</title>
        <authorList>
            <person name="Varga T."/>
            <person name="Krizsan K."/>
            <person name="Foldi C."/>
            <person name="Dima B."/>
            <person name="Sanchez-Garcia M."/>
            <person name="Sanchez-Ramirez S."/>
            <person name="Szollosi G.J."/>
            <person name="Szarkandi J.G."/>
            <person name="Papp V."/>
            <person name="Albert L."/>
            <person name="Andreopoulos W."/>
            <person name="Angelini C."/>
            <person name="Antonin V."/>
            <person name="Barry K.W."/>
            <person name="Bougher N.L."/>
            <person name="Buchanan P."/>
            <person name="Buyck B."/>
            <person name="Bense V."/>
            <person name="Catcheside P."/>
            <person name="Chovatia M."/>
            <person name="Cooper J."/>
            <person name="Damon W."/>
            <person name="Desjardin D."/>
            <person name="Finy P."/>
            <person name="Geml J."/>
            <person name="Haridas S."/>
            <person name="Hughes K."/>
            <person name="Justo A."/>
            <person name="Karasinski D."/>
            <person name="Kautmanova I."/>
            <person name="Kiss B."/>
            <person name="Kocsube S."/>
            <person name="Kotiranta H."/>
            <person name="LaButti K.M."/>
            <person name="Lechner B.E."/>
            <person name="Liimatainen K."/>
            <person name="Lipzen A."/>
            <person name="Lukacs Z."/>
            <person name="Mihaltcheva S."/>
            <person name="Morgado L.N."/>
            <person name="Niskanen T."/>
            <person name="Noordeloos M.E."/>
            <person name="Ohm R.A."/>
            <person name="Ortiz-Santana B."/>
            <person name="Ovrebo C."/>
            <person name="Racz N."/>
            <person name="Riley R."/>
            <person name="Savchenko A."/>
            <person name="Shiryaev A."/>
            <person name="Soop K."/>
            <person name="Spirin V."/>
            <person name="Szebenyi C."/>
            <person name="Tomsovsky M."/>
            <person name="Tulloss R.E."/>
            <person name="Uehling J."/>
            <person name="Grigoriev I.V."/>
            <person name="Vagvolgyi C."/>
            <person name="Papp T."/>
            <person name="Martin F.M."/>
            <person name="Miettinen O."/>
            <person name="Hibbett D.S."/>
            <person name="Nagy L.G."/>
        </authorList>
    </citation>
    <scope>NUCLEOTIDE SEQUENCE [LARGE SCALE GENOMIC DNA]</scope>
    <source>
        <strain evidence="2 3">CBS 166.37</strain>
    </source>
</reference>
<evidence type="ECO:0000313" key="3">
    <source>
        <dbReference type="Proteomes" id="UP000308652"/>
    </source>
</evidence>
<dbReference type="EMBL" id="ML213595">
    <property type="protein sequence ID" value="TFK41241.1"/>
    <property type="molecule type" value="Genomic_DNA"/>
</dbReference>
<evidence type="ECO:0000259" key="1">
    <source>
        <dbReference type="PROSITE" id="PS50142"/>
    </source>
</evidence>
<proteinExistence type="predicted"/>
<dbReference type="InterPro" id="IPR036389">
    <property type="entry name" value="RNase_III_sf"/>
</dbReference>
<feature type="domain" description="RNase III" evidence="1">
    <location>
        <begin position="49"/>
        <end position="132"/>
    </location>
</feature>
<protein>
    <recommendedName>
        <fullName evidence="1">RNase III domain-containing protein</fullName>
    </recommendedName>
</protein>
<dbReference type="AlphaFoldDB" id="A0A5C3MJ81"/>
<evidence type="ECO:0000313" key="2">
    <source>
        <dbReference type="EMBL" id="TFK41241.1"/>
    </source>
</evidence>
<accession>A0A5C3MJ81</accession>